<keyword evidence="5" id="KW-0472">Membrane</keyword>
<dbReference type="OrthoDB" id="9816479at2"/>
<reference evidence="8" key="1">
    <citation type="submission" date="2016-11" db="EMBL/GenBank/DDBJ databases">
        <authorList>
            <person name="Varghese N."/>
            <person name="Submissions S."/>
        </authorList>
    </citation>
    <scope>NUCLEOTIDE SEQUENCE [LARGE SCALE GENOMIC DNA]</scope>
    <source>
        <strain evidence="8">DSM 11792</strain>
    </source>
</reference>
<dbReference type="GO" id="GO:0003924">
    <property type="term" value="F:GTPase activity"/>
    <property type="evidence" value="ECO:0007669"/>
    <property type="project" value="InterPro"/>
</dbReference>
<protein>
    <submittedName>
        <fullName evidence="7">Dynamin family protein</fullName>
    </submittedName>
</protein>
<evidence type="ECO:0000256" key="5">
    <source>
        <dbReference type="ARBA" id="ARBA00023136"/>
    </source>
</evidence>
<keyword evidence="4" id="KW-0342">GTP-binding</keyword>
<accession>A0A1M5B7Q1</accession>
<dbReference type="Gene3D" id="3.40.50.300">
    <property type="entry name" value="P-loop containing nucleotide triphosphate hydrolases"/>
    <property type="match status" value="3"/>
</dbReference>
<evidence type="ECO:0000256" key="2">
    <source>
        <dbReference type="ARBA" id="ARBA00022741"/>
    </source>
</evidence>
<dbReference type="Pfam" id="PF00350">
    <property type="entry name" value="Dynamin_N"/>
    <property type="match status" value="2"/>
</dbReference>
<keyword evidence="2" id="KW-0547">Nucleotide-binding</keyword>
<dbReference type="PANTHER" id="PTHR10465:SF0">
    <property type="entry name" value="SARCALUMENIN"/>
    <property type="match status" value="1"/>
</dbReference>
<dbReference type="GO" id="GO:0005525">
    <property type="term" value="F:GTP binding"/>
    <property type="evidence" value="ECO:0007669"/>
    <property type="project" value="UniProtKB-KW"/>
</dbReference>
<sequence>MNGTFPSENPRQRPHPLKRIGELRKKYLPPQPSPLLAVAGARNAGKSTLINALLQEDISPVDVLPATPCPIFFFHGQAFSVSAGRFKPVHSRQGLASLLRRGDIHAGRVDVTLPNPWLRICTLIDTPGLDAASQSHLVEKTLAPADHILYLFHQRGMDEQDRLLLHRLKGSLSRPGSKRISFWINCNCGRPDGSALAATREALGEIFGREIPVNYLNTRDAESIENLRLFVEVELAFIILKELEKFFSGEDRHIPRQLAGTLAIGEDGLFLDAFWSIYERARDALETSQLFASLQQVRLEIREKLAAYNRKVPAVAASPAGMENTWQAVSFPVLKERLLNLLQRLLEAPFLQSPATRERLAELAGSLAGDRFYVTLWGPFSSGKSTFLNALMQEELLPAQDKSTTSTLVRLHHGAEKVAVIHYPRELTLFLVEEKEGNAYLCREELVTLYRWLNNPGLLKDLRQMEACTGGRYSRVNAAELAALLIQTQNLFRPPALPGNIYNHVPAITRPISLKRAARALTAVRLHFHHVREKVFHLADPGELAEFRRLMITPEEAMLIEAIDIHHPAEMLKLATFVDSPGIDSVHTRYARKVAEWLRNSDLHLIFFNGRHMLSPVHREFLRQEIPPERQRDNCFYVVNFADTLNLSERERVATWLRRELAPAASREIHFISALDALKDGKNLAFNRLLRQLEQAILIQRGEKILLRRIDQIGELLAVEARESPPVGRLLEKYIRELEDIRLILKRPGGYRIWRTPASLRKG</sequence>
<dbReference type="InterPro" id="IPR027094">
    <property type="entry name" value="Mitofusin_fam"/>
</dbReference>
<dbReference type="InterPro" id="IPR027417">
    <property type="entry name" value="P-loop_NTPase"/>
</dbReference>
<evidence type="ECO:0000259" key="6">
    <source>
        <dbReference type="Pfam" id="PF00350"/>
    </source>
</evidence>
<name>A0A1M5B7Q1_9FIRM</name>
<comment type="subcellular location">
    <subcellularLocation>
        <location evidence="1">Membrane</location>
    </subcellularLocation>
</comment>
<proteinExistence type="predicted"/>
<feature type="domain" description="Dynamin N-terminal" evidence="6">
    <location>
        <begin position="376"/>
        <end position="418"/>
    </location>
</feature>
<dbReference type="InterPro" id="IPR045063">
    <property type="entry name" value="Dynamin_N"/>
</dbReference>
<organism evidence="7 8">
    <name type="scientific">Desulfofundulus australicus DSM 11792</name>
    <dbReference type="NCBI Taxonomy" id="1121425"/>
    <lineage>
        <taxon>Bacteria</taxon>
        <taxon>Bacillati</taxon>
        <taxon>Bacillota</taxon>
        <taxon>Clostridia</taxon>
        <taxon>Eubacteriales</taxon>
        <taxon>Peptococcaceae</taxon>
        <taxon>Desulfofundulus</taxon>
    </lineage>
</organism>
<keyword evidence="3" id="KW-0378">Hydrolase</keyword>
<dbReference type="PANTHER" id="PTHR10465">
    <property type="entry name" value="TRANSMEMBRANE GTPASE FZO1"/>
    <property type="match status" value="1"/>
</dbReference>
<evidence type="ECO:0000313" key="8">
    <source>
        <dbReference type="Proteomes" id="UP000184196"/>
    </source>
</evidence>
<dbReference type="AlphaFoldDB" id="A0A1M5B7Q1"/>
<dbReference type="EMBL" id="FQUW01000026">
    <property type="protein sequence ID" value="SHF38509.1"/>
    <property type="molecule type" value="Genomic_DNA"/>
</dbReference>
<dbReference type="SUPFAM" id="SSF52540">
    <property type="entry name" value="P-loop containing nucleoside triphosphate hydrolases"/>
    <property type="match status" value="2"/>
</dbReference>
<keyword evidence="8" id="KW-1185">Reference proteome</keyword>
<dbReference type="Proteomes" id="UP000184196">
    <property type="component" value="Unassembled WGS sequence"/>
</dbReference>
<feature type="domain" description="Dynamin N-terminal" evidence="6">
    <location>
        <begin position="36"/>
        <end position="162"/>
    </location>
</feature>
<dbReference type="GO" id="GO:0008053">
    <property type="term" value="P:mitochondrial fusion"/>
    <property type="evidence" value="ECO:0007669"/>
    <property type="project" value="TreeGrafter"/>
</dbReference>
<dbReference type="RefSeq" id="WP_131821620.1">
    <property type="nucleotide sequence ID" value="NZ_FQUW01000026.1"/>
</dbReference>
<dbReference type="GO" id="GO:0016020">
    <property type="term" value="C:membrane"/>
    <property type="evidence" value="ECO:0007669"/>
    <property type="project" value="UniProtKB-SubCell"/>
</dbReference>
<evidence type="ECO:0000256" key="4">
    <source>
        <dbReference type="ARBA" id="ARBA00023134"/>
    </source>
</evidence>
<evidence type="ECO:0000313" key="7">
    <source>
        <dbReference type="EMBL" id="SHF38509.1"/>
    </source>
</evidence>
<gene>
    <name evidence="7" type="ORF">SAMN02745218_02115</name>
</gene>
<evidence type="ECO:0000256" key="1">
    <source>
        <dbReference type="ARBA" id="ARBA00004370"/>
    </source>
</evidence>
<evidence type="ECO:0000256" key="3">
    <source>
        <dbReference type="ARBA" id="ARBA00022801"/>
    </source>
</evidence>